<dbReference type="AlphaFoldDB" id="A0A4Z2ISX8"/>
<evidence type="ECO:0000313" key="2">
    <source>
        <dbReference type="EMBL" id="TNN80867.1"/>
    </source>
</evidence>
<protein>
    <submittedName>
        <fullName evidence="2">Uncharacterized protein</fullName>
    </submittedName>
</protein>
<dbReference type="Proteomes" id="UP000314294">
    <property type="component" value="Unassembled WGS sequence"/>
</dbReference>
<organism evidence="2 3">
    <name type="scientific">Liparis tanakae</name>
    <name type="common">Tanaka's snailfish</name>
    <dbReference type="NCBI Taxonomy" id="230148"/>
    <lineage>
        <taxon>Eukaryota</taxon>
        <taxon>Metazoa</taxon>
        <taxon>Chordata</taxon>
        <taxon>Craniata</taxon>
        <taxon>Vertebrata</taxon>
        <taxon>Euteleostomi</taxon>
        <taxon>Actinopterygii</taxon>
        <taxon>Neopterygii</taxon>
        <taxon>Teleostei</taxon>
        <taxon>Neoteleostei</taxon>
        <taxon>Acanthomorphata</taxon>
        <taxon>Eupercaria</taxon>
        <taxon>Perciformes</taxon>
        <taxon>Cottioidei</taxon>
        <taxon>Cottales</taxon>
        <taxon>Liparidae</taxon>
        <taxon>Liparis</taxon>
    </lineage>
</organism>
<evidence type="ECO:0000256" key="1">
    <source>
        <dbReference type="SAM" id="MobiDB-lite"/>
    </source>
</evidence>
<accession>A0A4Z2ISX8</accession>
<evidence type="ECO:0000313" key="3">
    <source>
        <dbReference type="Proteomes" id="UP000314294"/>
    </source>
</evidence>
<sequence>MREDGRSGVVEADKNAGPELRVKPSRVDQYQPRGQCTRGSVAVAVARWRLREESEQRCSRIAIDGFIKQKSLNSHESTLLKGDDLLLFSFTSQQI</sequence>
<proteinExistence type="predicted"/>
<reference evidence="2 3" key="1">
    <citation type="submission" date="2019-03" db="EMBL/GenBank/DDBJ databases">
        <title>First draft genome of Liparis tanakae, snailfish: a comprehensive survey of snailfish specific genes.</title>
        <authorList>
            <person name="Kim W."/>
            <person name="Song I."/>
            <person name="Jeong J.-H."/>
            <person name="Kim D."/>
            <person name="Kim S."/>
            <person name="Ryu S."/>
            <person name="Song J.Y."/>
            <person name="Lee S.K."/>
        </authorList>
    </citation>
    <scope>NUCLEOTIDE SEQUENCE [LARGE SCALE GENOMIC DNA]</scope>
    <source>
        <tissue evidence="2">Muscle</tissue>
    </source>
</reference>
<keyword evidence="3" id="KW-1185">Reference proteome</keyword>
<dbReference type="EMBL" id="SRLO01000050">
    <property type="protein sequence ID" value="TNN80867.1"/>
    <property type="molecule type" value="Genomic_DNA"/>
</dbReference>
<name>A0A4Z2ISX8_9TELE</name>
<feature type="compositionally biased region" description="Basic and acidic residues" evidence="1">
    <location>
        <begin position="1"/>
        <end position="26"/>
    </location>
</feature>
<feature type="region of interest" description="Disordered" evidence="1">
    <location>
        <begin position="1"/>
        <end position="31"/>
    </location>
</feature>
<gene>
    <name evidence="2" type="ORF">EYF80_008872</name>
</gene>
<comment type="caution">
    <text evidence="2">The sequence shown here is derived from an EMBL/GenBank/DDBJ whole genome shotgun (WGS) entry which is preliminary data.</text>
</comment>